<protein>
    <submittedName>
        <fullName evidence="3">Uncharacterized protein</fullName>
    </submittedName>
</protein>
<sequence>MATTSERIKNLDCTSSVWVTKDQRESGLKYLVEKHARQGAAITARTLSGLVVNAEEEAARQEAAKTQKRQREGQLNELVEEMAKADGEVKAPTASLFSGLRQAQADAKKKKPSVVVVKKPKVAEEEVQEAPAAAAAPEATGLGLGAYDSGSEDESEEEDEEESQDKSG</sequence>
<feature type="region of interest" description="Disordered" evidence="2">
    <location>
        <begin position="120"/>
        <end position="168"/>
    </location>
</feature>
<evidence type="ECO:0000256" key="1">
    <source>
        <dbReference type="SAM" id="Coils"/>
    </source>
</evidence>
<evidence type="ECO:0000313" key="3">
    <source>
        <dbReference type="EMBL" id="CAE7032421.1"/>
    </source>
</evidence>
<feature type="compositionally biased region" description="Acidic residues" evidence="2">
    <location>
        <begin position="150"/>
        <end position="168"/>
    </location>
</feature>
<accession>A0A812IGC5</accession>
<keyword evidence="1" id="KW-0175">Coiled coil</keyword>
<proteinExistence type="predicted"/>
<feature type="coiled-coil region" evidence="1">
    <location>
        <begin position="51"/>
        <end position="88"/>
    </location>
</feature>
<name>A0A812IGC5_9DINO</name>
<feature type="compositionally biased region" description="Low complexity" evidence="2">
    <location>
        <begin position="129"/>
        <end position="139"/>
    </location>
</feature>
<gene>
    <name evidence="3" type="ORF">SNAT2548_LOCUS3903</name>
</gene>
<evidence type="ECO:0000313" key="4">
    <source>
        <dbReference type="Proteomes" id="UP000604046"/>
    </source>
</evidence>
<dbReference type="AlphaFoldDB" id="A0A812IGC5"/>
<reference evidence="3" key="1">
    <citation type="submission" date="2021-02" db="EMBL/GenBank/DDBJ databases">
        <authorList>
            <person name="Dougan E. K."/>
            <person name="Rhodes N."/>
            <person name="Thang M."/>
            <person name="Chan C."/>
        </authorList>
    </citation>
    <scope>NUCLEOTIDE SEQUENCE</scope>
</reference>
<dbReference type="Proteomes" id="UP000604046">
    <property type="component" value="Unassembled WGS sequence"/>
</dbReference>
<keyword evidence="4" id="KW-1185">Reference proteome</keyword>
<dbReference type="EMBL" id="CAJNDS010000238">
    <property type="protein sequence ID" value="CAE7032421.1"/>
    <property type="molecule type" value="Genomic_DNA"/>
</dbReference>
<comment type="caution">
    <text evidence="3">The sequence shown here is derived from an EMBL/GenBank/DDBJ whole genome shotgun (WGS) entry which is preliminary data.</text>
</comment>
<evidence type="ECO:0000256" key="2">
    <source>
        <dbReference type="SAM" id="MobiDB-lite"/>
    </source>
</evidence>
<dbReference type="OrthoDB" id="446175at2759"/>
<organism evidence="3 4">
    <name type="scientific">Symbiodinium natans</name>
    <dbReference type="NCBI Taxonomy" id="878477"/>
    <lineage>
        <taxon>Eukaryota</taxon>
        <taxon>Sar</taxon>
        <taxon>Alveolata</taxon>
        <taxon>Dinophyceae</taxon>
        <taxon>Suessiales</taxon>
        <taxon>Symbiodiniaceae</taxon>
        <taxon>Symbiodinium</taxon>
    </lineage>
</organism>